<gene>
    <name evidence="2" type="ORF">PTSG_02683</name>
</gene>
<organism evidence="3">
    <name type="scientific">Salpingoeca rosetta (strain ATCC 50818 / BSB-021)</name>
    <dbReference type="NCBI Taxonomy" id="946362"/>
    <lineage>
        <taxon>Eukaryota</taxon>
        <taxon>Choanoflagellata</taxon>
        <taxon>Craspedida</taxon>
        <taxon>Salpingoecidae</taxon>
        <taxon>Salpingoeca</taxon>
    </lineage>
</organism>
<evidence type="ECO:0000313" key="3">
    <source>
        <dbReference type="Proteomes" id="UP000007799"/>
    </source>
</evidence>
<dbReference type="InParanoid" id="F2U302"/>
<reference evidence="2" key="1">
    <citation type="submission" date="2009-08" db="EMBL/GenBank/DDBJ databases">
        <title>Annotation of Salpingoeca rosetta.</title>
        <authorList>
            <consortium name="The Broad Institute Genome Sequencing Platform"/>
            <person name="Russ C."/>
            <person name="Cuomo C."/>
            <person name="Burger G."/>
            <person name="Gray M.W."/>
            <person name="Holland P.W.H."/>
            <person name="King N."/>
            <person name="Lang F.B.F."/>
            <person name="Roger A.J."/>
            <person name="Ruiz-Trillo I."/>
            <person name="Young S.K."/>
            <person name="Zeng Q."/>
            <person name="Gargeya S."/>
            <person name="Alvarado L."/>
            <person name="Berlin A."/>
            <person name="Chapman S.B."/>
            <person name="Chen Z."/>
            <person name="Freedman E."/>
            <person name="Gellesch M."/>
            <person name="Goldberg J."/>
            <person name="Griggs A."/>
            <person name="Gujja S."/>
            <person name="Heilman E."/>
            <person name="Heiman D."/>
            <person name="Howarth C."/>
            <person name="Mehta T."/>
            <person name="Neiman D."/>
            <person name="Pearson M."/>
            <person name="Roberts A."/>
            <person name="Saif S."/>
            <person name="Shea T."/>
            <person name="Shenoy N."/>
            <person name="Sisk P."/>
            <person name="Stolte C."/>
            <person name="Sykes S."/>
            <person name="White J."/>
            <person name="Yandava C."/>
            <person name="Haas B."/>
            <person name="Nusbaum C."/>
            <person name="Birren B."/>
        </authorList>
    </citation>
    <scope>NUCLEOTIDE SEQUENCE [LARGE SCALE GENOMIC DNA]</scope>
    <source>
        <strain evidence="2">ATCC 50818</strain>
    </source>
</reference>
<dbReference type="SUPFAM" id="SSF52058">
    <property type="entry name" value="L domain-like"/>
    <property type="match status" value="1"/>
</dbReference>
<keyword evidence="3" id="KW-1185">Reference proteome</keyword>
<dbReference type="KEGG" id="sre:PTSG_02683"/>
<dbReference type="Proteomes" id="UP000007799">
    <property type="component" value="Unassembled WGS sequence"/>
</dbReference>
<dbReference type="GeneID" id="16076766"/>
<protein>
    <submittedName>
        <fullName evidence="2">Uncharacterized protein</fullName>
    </submittedName>
</protein>
<evidence type="ECO:0000313" key="2">
    <source>
        <dbReference type="EMBL" id="EGD81996.1"/>
    </source>
</evidence>
<name>F2U302_SALR5</name>
<dbReference type="EMBL" id="GL832960">
    <property type="protein sequence ID" value="EGD81996.1"/>
    <property type="molecule type" value="Genomic_DNA"/>
</dbReference>
<accession>F2U302</accession>
<proteinExistence type="predicted"/>
<feature type="compositionally biased region" description="Low complexity" evidence="1">
    <location>
        <begin position="172"/>
        <end position="194"/>
    </location>
</feature>
<sequence length="408" mass="43919">MHIYVCRPALTASPQAVEALPCGVATKKSTVNTAQRTARRRHMADPFPLVFDPDVPDHLGIICPRSACDLEALFQQEHVSFTFVDEQGDGTTTRVTWVCAASALKAHDVLTSRCAHCAFVASPRINALVAHHRDAPHARLQQHVPIAGVSVTPCVDATHEQHGWLQAKEFEAPTASTPAASSQRREPSQQTQQQPHEKTQGQQHRRGGPRLQQGLEVRITACPMGLHELCTILAHHDGVVDIECLPEADVVAVRPPDYQKQDFVGVACDERGTRPFSTAGGVSGTASLTSMTNIVSRVTGSVDLALTTTPTSSHLRNLTSLTHVGGYLDLSSNDFDSIDFGSVLVRIDGYLDCSTNSLLNTINFGALTTVSGYLDVTDTDLTQLDCRGLGSCIRADSSVSTIQCPQPC</sequence>
<evidence type="ECO:0000256" key="1">
    <source>
        <dbReference type="SAM" id="MobiDB-lite"/>
    </source>
</evidence>
<feature type="region of interest" description="Disordered" evidence="1">
    <location>
        <begin position="172"/>
        <end position="211"/>
    </location>
</feature>
<dbReference type="AlphaFoldDB" id="F2U302"/>
<dbReference type="RefSeq" id="XP_004996179.1">
    <property type="nucleotide sequence ID" value="XM_004996122.1"/>
</dbReference>